<evidence type="ECO:0000259" key="4">
    <source>
        <dbReference type="PROSITE" id="PS01031"/>
    </source>
</evidence>
<proteinExistence type="inferred from homology"/>
<feature type="compositionally biased region" description="Acidic residues" evidence="3">
    <location>
        <begin position="83"/>
        <end position="92"/>
    </location>
</feature>
<feature type="domain" description="SHSP" evidence="4">
    <location>
        <begin position="37"/>
        <end position="148"/>
    </location>
</feature>
<dbReference type="EMBL" id="JBHUDL010000010">
    <property type="protein sequence ID" value="MFD1633980.1"/>
    <property type="molecule type" value="Genomic_DNA"/>
</dbReference>
<comment type="caution">
    <text evidence="5">The sequence shown here is derived from an EMBL/GenBank/DDBJ whole genome shotgun (WGS) entry which is preliminary data.</text>
</comment>
<dbReference type="Pfam" id="PF00011">
    <property type="entry name" value="HSP20"/>
    <property type="match status" value="1"/>
</dbReference>
<feature type="region of interest" description="Disordered" evidence="3">
    <location>
        <begin position="83"/>
        <end position="103"/>
    </location>
</feature>
<name>A0ABD6CYN5_9EURY</name>
<dbReference type="CDD" id="cd06464">
    <property type="entry name" value="ACD_sHsps-like"/>
    <property type="match status" value="1"/>
</dbReference>
<dbReference type="AlphaFoldDB" id="A0ABD6CYN5"/>
<dbReference type="InterPro" id="IPR002068">
    <property type="entry name" value="A-crystallin/Hsp20_dom"/>
</dbReference>
<dbReference type="PANTHER" id="PTHR11527">
    <property type="entry name" value="HEAT-SHOCK PROTEIN 20 FAMILY MEMBER"/>
    <property type="match status" value="1"/>
</dbReference>
<dbReference type="Gene3D" id="2.60.40.790">
    <property type="match status" value="1"/>
</dbReference>
<evidence type="ECO:0000256" key="1">
    <source>
        <dbReference type="PROSITE-ProRule" id="PRU00285"/>
    </source>
</evidence>
<dbReference type="InterPro" id="IPR008978">
    <property type="entry name" value="HSP20-like_chaperone"/>
</dbReference>
<dbReference type="InterPro" id="IPR031107">
    <property type="entry name" value="Small_HSP"/>
</dbReference>
<dbReference type="Proteomes" id="UP001597075">
    <property type="component" value="Unassembled WGS sequence"/>
</dbReference>
<dbReference type="RefSeq" id="WP_256404243.1">
    <property type="nucleotide sequence ID" value="NZ_CP187151.1"/>
</dbReference>
<dbReference type="PROSITE" id="PS01031">
    <property type="entry name" value="SHSP"/>
    <property type="match status" value="1"/>
</dbReference>
<accession>A0ABD6CYN5</accession>
<evidence type="ECO:0000313" key="6">
    <source>
        <dbReference type="Proteomes" id="UP001597075"/>
    </source>
</evidence>
<evidence type="ECO:0000256" key="2">
    <source>
        <dbReference type="RuleBase" id="RU003616"/>
    </source>
</evidence>
<evidence type="ECO:0000313" key="5">
    <source>
        <dbReference type="EMBL" id="MFD1633980.1"/>
    </source>
</evidence>
<dbReference type="SUPFAM" id="SSF49764">
    <property type="entry name" value="HSP20-like chaperones"/>
    <property type="match status" value="1"/>
</dbReference>
<sequence length="148" mass="16848">MSRRNPFDELEELFDRMQENFESAARTWDPADLDAGLPATGAEMRVDLEDTGEELVLTGDLPGFETEDIDVRVVDRTLRVDAERDEETEEERGEYVRRERRRTSVSRAIDLPSAVDENDITAAYNNGVLTVRMPKTEPDSRGTQIDVN</sequence>
<evidence type="ECO:0000256" key="3">
    <source>
        <dbReference type="SAM" id="MobiDB-lite"/>
    </source>
</evidence>
<keyword evidence="6" id="KW-1185">Reference proteome</keyword>
<reference evidence="5 6" key="1">
    <citation type="journal article" date="2019" name="Int. J. Syst. Evol. Microbiol.">
        <title>The Global Catalogue of Microorganisms (GCM) 10K type strain sequencing project: providing services to taxonomists for standard genome sequencing and annotation.</title>
        <authorList>
            <consortium name="The Broad Institute Genomics Platform"/>
            <consortium name="The Broad Institute Genome Sequencing Center for Infectious Disease"/>
            <person name="Wu L."/>
            <person name="Ma J."/>
        </authorList>
    </citation>
    <scope>NUCLEOTIDE SEQUENCE [LARGE SCALE GENOMIC DNA]</scope>
    <source>
        <strain evidence="5 6">CGMCC 1.10594</strain>
    </source>
</reference>
<comment type="similarity">
    <text evidence="1 2">Belongs to the small heat shock protein (HSP20) family.</text>
</comment>
<gene>
    <name evidence="5" type="ORF">ACFSBJ_09575</name>
</gene>
<protein>
    <submittedName>
        <fullName evidence="5">Hsp20/alpha crystallin family protein</fullName>
    </submittedName>
</protein>
<organism evidence="5 6">
    <name type="scientific">Haloplanus ruber</name>
    <dbReference type="NCBI Taxonomy" id="869892"/>
    <lineage>
        <taxon>Archaea</taxon>
        <taxon>Methanobacteriati</taxon>
        <taxon>Methanobacteriota</taxon>
        <taxon>Stenosarchaea group</taxon>
        <taxon>Halobacteria</taxon>
        <taxon>Halobacteriales</taxon>
        <taxon>Haloferacaceae</taxon>
        <taxon>Haloplanus</taxon>
    </lineage>
</organism>